<accession>A0ABX5XJK2</accession>
<gene>
    <name evidence="2" type="primary">ubiE_1</name>
    <name evidence="2" type="ORF">TBK1r_04630</name>
</gene>
<name>A0ABX5XJK2_9BACT</name>
<dbReference type="PANTHER" id="PTHR43861:SF1">
    <property type="entry name" value="TRANS-ACONITATE 2-METHYLTRANSFERASE"/>
    <property type="match status" value="1"/>
</dbReference>
<dbReference type="GO" id="GO:0032259">
    <property type="term" value="P:methylation"/>
    <property type="evidence" value="ECO:0007669"/>
    <property type="project" value="UniProtKB-KW"/>
</dbReference>
<dbReference type="Pfam" id="PF08241">
    <property type="entry name" value="Methyltransf_11"/>
    <property type="match status" value="1"/>
</dbReference>
<dbReference type="Gene3D" id="3.40.50.150">
    <property type="entry name" value="Vaccinia Virus protein VP39"/>
    <property type="match status" value="1"/>
</dbReference>
<keyword evidence="2" id="KW-0830">Ubiquinone</keyword>
<dbReference type="EMBL" id="CP036432">
    <property type="protein sequence ID" value="QDV81545.1"/>
    <property type="molecule type" value="Genomic_DNA"/>
</dbReference>
<proteinExistence type="predicted"/>
<evidence type="ECO:0000313" key="2">
    <source>
        <dbReference type="EMBL" id="QDV81545.1"/>
    </source>
</evidence>
<protein>
    <submittedName>
        <fullName evidence="2">Ubiquinone/menaquinone biosynthesis C-methyltransferase UbiE</fullName>
        <ecNumber evidence="2">2.1.1.163</ecNumber>
    </submittedName>
</protein>
<keyword evidence="3" id="KW-1185">Reference proteome</keyword>
<sequence>MSVCKRSKCAGEKIPVETSSRFARAAVSLRLVVAFVSVTLVGLTSAFAQDATVVAEQSVKPGINDEFVDPELDVSKWMGRFEVESREVYAGRQDVLEACDIKPGQSVADIGAGTGFYSRLFADAVGKNGWVFSVDISPRFLEHINTKAREDNVHNLTGVLCSDRSVNLPPNSIDVAFICDTYHHFEYPHLTVESIYKAIKPGGALIVIDFDRIPGKSREFILGHVRAGKDVFRSEIEKGGFEFVDEVQVPAFEENYLLRFRKPAAS</sequence>
<dbReference type="Proteomes" id="UP000318081">
    <property type="component" value="Chromosome"/>
</dbReference>
<evidence type="ECO:0000313" key="3">
    <source>
        <dbReference type="Proteomes" id="UP000318081"/>
    </source>
</evidence>
<organism evidence="2 3">
    <name type="scientific">Stieleria magnilauensis</name>
    <dbReference type="NCBI Taxonomy" id="2527963"/>
    <lineage>
        <taxon>Bacteria</taxon>
        <taxon>Pseudomonadati</taxon>
        <taxon>Planctomycetota</taxon>
        <taxon>Planctomycetia</taxon>
        <taxon>Pirellulales</taxon>
        <taxon>Pirellulaceae</taxon>
        <taxon>Stieleria</taxon>
    </lineage>
</organism>
<feature type="domain" description="Methyltransferase type 11" evidence="1">
    <location>
        <begin position="109"/>
        <end position="207"/>
    </location>
</feature>
<dbReference type="EC" id="2.1.1.163" evidence="2"/>
<dbReference type="InterPro" id="IPR013216">
    <property type="entry name" value="Methyltransf_11"/>
</dbReference>
<keyword evidence="2" id="KW-0489">Methyltransferase</keyword>
<dbReference type="GO" id="GO:0043770">
    <property type="term" value="F:demethylmenaquinone methyltransferase activity"/>
    <property type="evidence" value="ECO:0007669"/>
    <property type="project" value="UniProtKB-EC"/>
</dbReference>
<dbReference type="InterPro" id="IPR029063">
    <property type="entry name" value="SAM-dependent_MTases_sf"/>
</dbReference>
<dbReference type="PANTHER" id="PTHR43861">
    <property type="entry name" value="TRANS-ACONITATE 2-METHYLTRANSFERASE-RELATED"/>
    <property type="match status" value="1"/>
</dbReference>
<dbReference type="SUPFAM" id="SSF53335">
    <property type="entry name" value="S-adenosyl-L-methionine-dependent methyltransferases"/>
    <property type="match status" value="1"/>
</dbReference>
<reference evidence="2 3" key="1">
    <citation type="submission" date="2019-02" db="EMBL/GenBank/DDBJ databases">
        <title>Deep-cultivation of Planctomycetes and their phenomic and genomic characterization uncovers novel biology.</title>
        <authorList>
            <person name="Wiegand S."/>
            <person name="Jogler M."/>
            <person name="Boedeker C."/>
            <person name="Pinto D."/>
            <person name="Vollmers J."/>
            <person name="Rivas-Marin E."/>
            <person name="Kohn T."/>
            <person name="Peeters S.H."/>
            <person name="Heuer A."/>
            <person name="Rast P."/>
            <person name="Oberbeckmann S."/>
            <person name="Bunk B."/>
            <person name="Jeske O."/>
            <person name="Meyerdierks A."/>
            <person name="Storesund J.E."/>
            <person name="Kallscheuer N."/>
            <person name="Luecker S."/>
            <person name="Lage O.M."/>
            <person name="Pohl T."/>
            <person name="Merkel B.J."/>
            <person name="Hornburger P."/>
            <person name="Mueller R.-W."/>
            <person name="Bruemmer F."/>
            <person name="Labrenz M."/>
            <person name="Spormann A.M."/>
            <person name="Op den Camp H."/>
            <person name="Overmann J."/>
            <person name="Amann R."/>
            <person name="Jetten M.S.M."/>
            <person name="Mascher T."/>
            <person name="Medema M.H."/>
            <person name="Devos D.P."/>
            <person name="Kaster A.-K."/>
            <person name="Ovreas L."/>
            <person name="Rohde M."/>
            <person name="Galperin M.Y."/>
            <person name="Jogler C."/>
        </authorList>
    </citation>
    <scope>NUCLEOTIDE SEQUENCE [LARGE SCALE GENOMIC DNA]</scope>
    <source>
        <strain evidence="2 3">TBK1r</strain>
    </source>
</reference>
<keyword evidence="2" id="KW-0808">Transferase</keyword>
<evidence type="ECO:0000259" key="1">
    <source>
        <dbReference type="Pfam" id="PF08241"/>
    </source>
</evidence>
<dbReference type="RefSeq" id="WP_145207327.1">
    <property type="nucleotide sequence ID" value="NZ_CP036432.1"/>
</dbReference>
<dbReference type="CDD" id="cd02440">
    <property type="entry name" value="AdoMet_MTases"/>
    <property type="match status" value="1"/>
</dbReference>